<evidence type="ECO:0000313" key="3">
    <source>
        <dbReference type="Proteomes" id="UP000279236"/>
    </source>
</evidence>
<organism evidence="2 3">
    <name type="scientific">Apiotrichum porosum</name>
    <dbReference type="NCBI Taxonomy" id="105984"/>
    <lineage>
        <taxon>Eukaryota</taxon>
        <taxon>Fungi</taxon>
        <taxon>Dikarya</taxon>
        <taxon>Basidiomycota</taxon>
        <taxon>Agaricomycotina</taxon>
        <taxon>Tremellomycetes</taxon>
        <taxon>Trichosporonales</taxon>
        <taxon>Trichosporonaceae</taxon>
        <taxon>Apiotrichum</taxon>
    </lineage>
</organism>
<accession>A0A427XEJ7</accession>
<keyword evidence="3" id="KW-1185">Reference proteome</keyword>
<reference evidence="2 3" key="1">
    <citation type="submission" date="2018-11" db="EMBL/GenBank/DDBJ databases">
        <title>Genome sequence of Apiotrichum porosum DSM 27194.</title>
        <authorList>
            <person name="Aliyu H."/>
            <person name="Gorte O."/>
            <person name="Ochsenreither K."/>
        </authorList>
    </citation>
    <scope>NUCLEOTIDE SEQUENCE [LARGE SCALE GENOMIC DNA]</scope>
    <source>
        <strain evidence="2 3">DSM 27194</strain>
    </source>
</reference>
<dbReference type="RefSeq" id="XP_028472415.1">
    <property type="nucleotide sequence ID" value="XM_028619241.1"/>
</dbReference>
<proteinExistence type="predicted"/>
<protein>
    <submittedName>
        <fullName evidence="2">Uncharacterized protein</fullName>
    </submittedName>
</protein>
<feature type="compositionally biased region" description="Low complexity" evidence="1">
    <location>
        <begin position="20"/>
        <end position="37"/>
    </location>
</feature>
<evidence type="ECO:0000313" key="2">
    <source>
        <dbReference type="EMBL" id="RSH77268.1"/>
    </source>
</evidence>
<feature type="region of interest" description="Disordered" evidence="1">
    <location>
        <begin position="1"/>
        <end position="40"/>
    </location>
</feature>
<dbReference type="GeneID" id="39588120"/>
<evidence type="ECO:0000256" key="1">
    <source>
        <dbReference type="SAM" id="MobiDB-lite"/>
    </source>
</evidence>
<sequence length="293" mass="32092">MSQPALATRPKPLVQTGIMSSPLQSTSSPLQTTSSSSKVPRAQSFLDFLHNGPPPPPQDWPRRDWSTTGFGVPMYAGTVASADQIGWACKNATVAIIEAGTSWDTIKDKPLAVYLAIADKVLELNDHARGARGHTGWLKEYEAWKAERTADIAKVFGWAVRDWPDVDVTLPKATEVCLGALHAGFDLCDSYQSPPTDAETLPSSFFGEFSPRPSDLSRYGMSIICGQLDFDDPDLEYKLLNKCADLEDKAVTLDSKPGPLSRLPLLPRDDRDPSVYGPATSRYPANFVWHDDP</sequence>
<comment type="caution">
    <text evidence="2">The sequence shown here is derived from an EMBL/GenBank/DDBJ whole genome shotgun (WGS) entry which is preliminary data.</text>
</comment>
<dbReference type="AlphaFoldDB" id="A0A427XEJ7"/>
<dbReference type="EMBL" id="RSCE01000017">
    <property type="protein sequence ID" value="RSH77268.1"/>
    <property type="molecule type" value="Genomic_DNA"/>
</dbReference>
<dbReference type="Proteomes" id="UP000279236">
    <property type="component" value="Unassembled WGS sequence"/>
</dbReference>
<name>A0A427XEJ7_9TREE</name>
<gene>
    <name evidence="2" type="ORF">EHS24_003577</name>
</gene>
<feature type="region of interest" description="Disordered" evidence="1">
    <location>
        <begin position="256"/>
        <end position="281"/>
    </location>
</feature>